<accession>A0A095Y9W8</accession>
<protein>
    <recommendedName>
        <fullName evidence="4">Transcriptional regulator</fullName>
    </recommendedName>
</protein>
<feature type="region of interest" description="Disordered" evidence="1">
    <location>
        <begin position="79"/>
        <end position="110"/>
    </location>
</feature>
<dbReference type="AlphaFoldDB" id="A0A095Y9W8"/>
<proteinExistence type="predicted"/>
<evidence type="ECO:0000313" key="2">
    <source>
        <dbReference type="EMBL" id="KGF19033.1"/>
    </source>
</evidence>
<evidence type="ECO:0000256" key="1">
    <source>
        <dbReference type="SAM" id="MobiDB-lite"/>
    </source>
</evidence>
<evidence type="ECO:0000313" key="3">
    <source>
        <dbReference type="Proteomes" id="UP000029548"/>
    </source>
</evidence>
<dbReference type="Proteomes" id="UP000029548">
    <property type="component" value="Unassembled WGS sequence"/>
</dbReference>
<evidence type="ECO:0008006" key="4">
    <source>
        <dbReference type="Google" id="ProtNLM"/>
    </source>
</evidence>
<dbReference type="eggNOG" id="COG5340">
    <property type="taxonomic scope" value="Bacteria"/>
</dbReference>
<dbReference type="RefSeq" id="WP_035119677.1">
    <property type="nucleotide sequence ID" value="NZ_JRNE01000008.1"/>
</dbReference>
<name>A0A095Y9W8_9CORY</name>
<dbReference type="EMBL" id="JRNE01000008">
    <property type="protein sequence ID" value="KGF19033.1"/>
    <property type="molecule type" value="Genomic_DNA"/>
</dbReference>
<reference evidence="2 3" key="1">
    <citation type="submission" date="2014-07" db="EMBL/GenBank/DDBJ databases">
        <authorList>
            <person name="McCorrison J."/>
            <person name="Sanka R."/>
            <person name="Torralba M."/>
            <person name="Gillis M."/>
            <person name="Haft D.H."/>
            <person name="Methe B."/>
            <person name="Sutton G."/>
            <person name="Nelson K.E."/>
        </authorList>
    </citation>
    <scope>NUCLEOTIDE SEQUENCE [LARGE SCALE GENOMIC DNA]</scope>
    <source>
        <strain evidence="2 3">DNF00450</strain>
    </source>
</reference>
<sequence>MNILRGTTESERKALVRKWRGGELHRLHPNTYIPTAEWHDLDATARRRVTHLSAVDSREGMVVVGRSAALAWGLDIFDRSPNRDGGRPGPKSLPSNIENRPRPHAPSPTAGIDVIELAHPTRRNYQTRGAIHERKLTWGPEDLRRVEGRLVTSVGATVADVTLRHGFDHGLVAADSALRLGYSQIDLARAAGRSANPRMALDVVACASRFADSAAESLMRAQIIEAGLPAPELQLRVFSADGLYIGCVDLAYRGLLAMIEVHGKGKFLGVYGDSDKRSLYEWKRESELLDEGLAVLRVTWEQIMSGEALRRVREFLEAQRAKVAAGDATTARFVRAGDRWPKGFRMPGQRPAGAA</sequence>
<organism evidence="2 3">
    <name type="scientific">Corynebacterium freneyi DNF00450</name>
    <dbReference type="NCBI Taxonomy" id="1287475"/>
    <lineage>
        <taxon>Bacteria</taxon>
        <taxon>Bacillati</taxon>
        <taxon>Actinomycetota</taxon>
        <taxon>Actinomycetes</taxon>
        <taxon>Mycobacteriales</taxon>
        <taxon>Corynebacteriaceae</taxon>
        <taxon>Corynebacterium</taxon>
    </lineage>
</organism>
<comment type="caution">
    <text evidence="2">The sequence shown here is derived from an EMBL/GenBank/DDBJ whole genome shotgun (WGS) entry which is preliminary data.</text>
</comment>
<gene>
    <name evidence="2" type="ORF">HMPREF1650_00650</name>
</gene>